<name>K1UKW0_9ZZZZ</name>
<protein>
    <submittedName>
        <fullName evidence="1">Uncharacterized protein</fullName>
    </submittedName>
</protein>
<reference evidence="1" key="1">
    <citation type="journal article" date="2013" name="Environ. Microbiol.">
        <title>Microbiota from the distal guts of lean and obese adolescents exhibit partial functional redundancy besides clear differences in community structure.</title>
        <authorList>
            <person name="Ferrer M."/>
            <person name="Ruiz A."/>
            <person name="Lanza F."/>
            <person name="Haange S.B."/>
            <person name="Oberbach A."/>
            <person name="Till H."/>
            <person name="Bargiela R."/>
            <person name="Campoy C."/>
            <person name="Segura M.T."/>
            <person name="Richter M."/>
            <person name="von Bergen M."/>
            <person name="Seifert J."/>
            <person name="Suarez A."/>
        </authorList>
    </citation>
    <scope>NUCLEOTIDE SEQUENCE</scope>
</reference>
<gene>
    <name evidence="1" type="ORF">OBE_03075</name>
</gene>
<feature type="non-terminal residue" evidence="1">
    <location>
        <position position="55"/>
    </location>
</feature>
<dbReference type="AlphaFoldDB" id="K1UKW0"/>
<proteinExistence type="predicted"/>
<dbReference type="EMBL" id="AJWZ01002030">
    <property type="protein sequence ID" value="EKC72076.1"/>
    <property type="molecule type" value="Genomic_DNA"/>
</dbReference>
<organism evidence="1">
    <name type="scientific">human gut metagenome</name>
    <dbReference type="NCBI Taxonomy" id="408170"/>
    <lineage>
        <taxon>unclassified sequences</taxon>
        <taxon>metagenomes</taxon>
        <taxon>organismal metagenomes</taxon>
    </lineage>
</organism>
<evidence type="ECO:0000313" key="1">
    <source>
        <dbReference type="EMBL" id="EKC72076.1"/>
    </source>
</evidence>
<sequence>MEKMAEEYGKTSVQKKYLEKKYNEIKLPVEYESYSSWDTMIMYVETYSIILAIIV</sequence>
<accession>K1UKW0</accession>
<comment type="caution">
    <text evidence="1">The sequence shown here is derived from an EMBL/GenBank/DDBJ whole genome shotgun (WGS) entry which is preliminary data.</text>
</comment>